<dbReference type="EMBL" id="CP093351">
    <property type="protein sequence ID" value="WOH14589.1"/>
    <property type="molecule type" value="Genomic_DNA"/>
</dbReference>
<dbReference type="GO" id="GO:0008418">
    <property type="term" value="F:protein-N-terminal asparagine amidohydrolase activity"/>
    <property type="evidence" value="ECO:0007669"/>
    <property type="project" value="InterPro"/>
</dbReference>
<dbReference type="AlphaFoldDB" id="A0AAF0XXB3"/>
<name>A0AAF0XXB3_DAUCS</name>
<dbReference type="InterPro" id="IPR026750">
    <property type="entry name" value="NTAN1"/>
</dbReference>
<reference evidence="1" key="2">
    <citation type="submission" date="2022-03" db="EMBL/GenBank/DDBJ databases">
        <title>Draft title - Genomic analysis of global carrot germplasm unveils the trajectory of domestication and the origin of high carotenoid orange carrot.</title>
        <authorList>
            <person name="Iorizzo M."/>
            <person name="Ellison S."/>
            <person name="Senalik D."/>
            <person name="Macko-Podgorni A."/>
            <person name="Grzebelus D."/>
            <person name="Bostan H."/>
            <person name="Rolling W."/>
            <person name="Curaba J."/>
            <person name="Simon P."/>
        </authorList>
    </citation>
    <scope>NUCLEOTIDE SEQUENCE</scope>
    <source>
        <tissue evidence="1">Leaf</tissue>
    </source>
</reference>
<reference evidence="1" key="1">
    <citation type="journal article" date="2016" name="Nat. Genet.">
        <title>A high-quality carrot genome assembly provides new insights into carotenoid accumulation and asterid genome evolution.</title>
        <authorList>
            <person name="Iorizzo M."/>
            <person name="Ellison S."/>
            <person name="Senalik D."/>
            <person name="Zeng P."/>
            <person name="Satapoomin P."/>
            <person name="Huang J."/>
            <person name="Bowman M."/>
            <person name="Iovene M."/>
            <person name="Sanseverino W."/>
            <person name="Cavagnaro P."/>
            <person name="Yildiz M."/>
            <person name="Macko-Podgorni A."/>
            <person name="Moranska E."/>
            <person name="Grzebelus E."/>
            <person name="Grzebelus D."/>
            <person name="Ashrafi H."/>
            <person name="Zheng Z."/>
            <person name="Cheng S."/>
            <person name="Spooner D."/>
            <person name="Van Deynze A."/>
            <person name="Simon P."/>
        </authorList>
    </citation>
    <scope>NUCLEOTIDE SEQUENCE</scope>
    <source>
        <tissue evidence="1">Leaf</tissue>
    </source>
</reference>
<dbReference type="GO" id="GO:0006511">
    <property type="term" value="P:ubiquitin-dependent protein catabolic process"/>
    <property type="evidence" value="ECO:0007669"/>
    <property type="project" value="TreeGrafter"/>
</dbReference>
<organism evidence="1 2">
    <name type="scientific">Daucus carota subsp. sativus</name>
    <name type="common">Carrot</name>
    <dbReference type="NCBI Taxonomy" id="79200"/>
    <lineage>
        <taxon>Eukaryota</taxon>
        <taxon>Viridiplantae</taxon>
        <taxon>Streptophyta</taxon>
        <taxon>Embryophyta</taxon>
        <taxon>Tracheophyta</taxon>
        <taxon>Spermatophyta</taxon>
        <taxon>Magnoliopsida</taxon>
        <taxon>eudicotyledons</taxon>
        <taxon>Gunneridae</taxon>
        <taxon>Pentapetalae</taxon>
        <taxon>asterids</taxon>
        <taxon>campanulids</taxon>
        <taxon>Apiales</taxon>
        <taxon>Apiaceae</taxon>
        <taxon>Apioideae</taxon>
        <taxon>Scandiceae</taxon>
        <taxon>Daucinae</taxon>
        <taxon>Daucus</taxon>
        <taxon>Daucus sect. Daucus</taxon>
    </lineage>
</organism>
<dbReference type="Pfam" id="PF14736">
    <property type="entry name" value="N_Asn_amidohyd"/>
    <property type="match status" value="1"/>
</dbReference>
<evidence type="ECO:0008006" key="3">
    <source>
        <dbReference type="Google" id="ProtNLM"/>
    </source>
</evidence>
<dbReference type="Proteomes" id="UP000077755">
    <property type="component" value="Chromosome 9"/>
</dbReference>
<keyword evidence="2" id="KW-1185">Reference proteome</keyword>
<evidence type="ECO:0000313" key="2">
    <source>
        <dbReference type="Proteomes" id="UP000077755"/>
    </source>
</evidence>
<accession>A0AAF0XXB3</accession>
<sequence length="337" mass="38056">MVYVGCGKDDDALAVLMKHPLLVSVSHSFRAISERKFSASDESNMERSTSKAVYVFQREFATVDPSCVDLVGTDEATTCLGIVIRNRRNRMTSVAHMDSPDVVDIGLTQMLSLAVKRETDDVFDVHLVGAFNDASSQSMDRGSKSRKHIKLDGYSFPLCQKIIQTLEKSSIKFHIQTLHVLDHNTRWDSQGNAYPIFHGFLVETSTGSINPASFDKTSRCPDEIVRRIRLTASFEDPSCIGRLLKTYDTLTDQIIISPFSWTRRQISVAFMLRNLSDSEILLSCSTSPSAEGPDFVENQRRQCEFVIEHPDSRKVFPLNQPRVFERIPSGGWRRLQQ</sequence>
<dbReference type="PANTHER" id="PTHR12498:SF0">
    <property type="entry name" value="PROTEIN N-TERMINAL ASPARAGINE AMIDOHYDROLASE"/>
    <property type="match status" value="1"/>
</dbReference>
<evidence type="ECO:0000313" key="1">
    <source>
        <dbReference type="EMBL" id="WOH14589.1"/>
    </source>
</evidence>
<proteinExistence type="predicted"/>
<protein>
    <recommendedName>
        <fullName evidence="3">Protein N-terminal asparagine amidohydrolase</fullName>
    </recommendedName>
</protein>
<dbReference type="PANTHER" id="PTHR12498">
    <property type="entry name" value="N-TERMINAL ASPARAGINE AMIDOHYDROLASE"/>
    <property type="match status" value="1"/>
</dbReference>
<gene>
    <name evidence="1" type="ORF">DCAR_0934109</name>
</gene>
<dbReference type="GO" id="GO:0005634">
    <property type="term" value="C:nucleus"/>
    <property type="evidence" value="ECO:0007669"/>
    <property type="project" value="TreeGrafter"/>
</dbReference>